<dbReference type="GO" id="GO:0006817">
    <property type="term" value="P:phosphate ion transport"/>
    <property type="evidence" value="ECO:0007669"/>
    <property type="project" value="UniProtKB-KW"/>
</dbReference>
<evidence type="ECO:0000256" key="5">
    <source>
        <dbReference type="ARBA" id="ARBA00022490"/>
    </source>
</evidence>
<dbReference type="GO" id="GO:0005737">
    <property type="term" value="C:cytoplasm"/>
    <property type="evidence" value="ECO:0007669"/>
    <property type="project" value="UniProtKB-SubCell"/>
</dbReference>
<evidence type="ECO:0000259" key="8">
    <source>
        <dbReference type="Pfam" id="PF01895"/>
    </source>
</evidence>
<comment type="subunit">
    <text evidence="3 7">Homodimer.</text>
</comment>
<evidence type="ECO:0000256" key="6">
    <source>
        <dbReference type="ARBA" id="ARBA00022592"/>
    </source>
</evidence>
<dbReference type="InterPro" id="IPR028366">
    <property type="entry name" value="PhoU"/>
</dbReference>
<comment type="subcellular location">
    <subcellularLocation>
        <location evidence="1 7">Cytoplasm</location>
    </subcellularLocation>
</comment>
<dbReference type="PANTHER" id="PTHR42930">
    <property type="entry name" value="PHOSPHATE-SPECIFIC TRANSPORT SYSTEM ACCESSORY PROTEIN PHOU"/>
    <property type="match status" value="1"/>
</dbReference>
<dbReference type="PIRSF" id="PIRSF003107">
    <property type="entry name" value="PhoU"/>
    <property type="match status" value="1"/>
</dbReference>
<comment type="function">
    <text evidence="7">Plays a role in the regulation of phosphate uptake.</text>
</comment>
<dbReference type="PANTHER" id="PTHR42930:SF3">
    <property type="entry name" value="PHOSPHATE-SPECIFIC TRANSPORT SYSTEM ACCESSORY PROTEIN PHOU"/>
    <property type="match status" value="1"/>
</dbReference>
<dbReference type="FunFam" id="1.20.58.220:FF:000004">
    <property type="entry name" value="Phosphate-specific transport system accessory protein PhoU"/>
    <property type="match status" value="1"/>
</dbReference>
<dbReference type="InterPro" id="IPR038078">
    <property type="entry name" value="PhoU-like_sf"/>
</dbReference>
<proteinExistence type="inferred from homology"/>
<evidence type="ECO:0000256" key="4">
    <source>
        <dbReference type="ARBA" id="ARBA00022448"/>
    </source>
</evidence>
<feature type="domain" description="PhoU" evidence="8">
    <location>
        <begin position="23"/>
        <end position="103"/>
    </location>
</feature>
<keyword evidence="4 7" id="KW-0813">Transport</keyword>
<dbReference type="RefSeq" id="WP_261599870.1">
    <property type="nucleotide sequence ID" value="NZ_CP104550.1"/>
</dbReference>
<evidence type="ECO:0000256" key="3">
    <source>
        <dbReference type="ARBA" id="ARBA00011738"/>
    </source>
</evidence>
<dbReference type="EMBL" id="CP104550">
    <property type="protein sequence ID" value="UXH32578.1"/>
    <property type="molecule type" value="Genomic_DNA"/>
</dbReference>
<dbReference type="GO" id="GO:0030643">
    <property type="term" value="P:intracellular phosphate ion homeostasis"/>
    <property type="evidence" value="ECO:0007669"/>
    <property type="project" value="InterPro"/>
</dbReference>
<dbReference type="Proteomes" id="UP001065373">
    <property type="component" value="Chromosome"/>
</dbReference>
<dbReference type="Gene3D" id="1.20.58.220">
    <property type="entry name" value="Phosphate transport system protein phou homolog 2, domain 2"/>
    <property type="match status" value="1"/>
</dbReference>
<keyword evidence="5 7" id="KW-0963">Cytoplasm</keyword>
<dbReference type="GO" id="GO:0045936">
    <property type="term" value="P:negative regulation of phosphate metabolic process"/>
    <property type="evidence" value="ECO:0007669"/>
    <property type="project" value="InterPro"/>
</dbReference>
<accession>A0A9E7RWK9</accession>
<dbReference type="AlphaFoldDB" id="A0A9E7RWK9"/>
<protein>
    <recommendedName>
        <fullName evidence="7">Phosphate-specific transport system accessory protein PhoU</fullName>
    </recommendedName>
</protein>
<sequence>MGVILENKLLKVANEAVVYGAETSDRVGRSVSVYIKKDVKAARKLIETTSGVNERSYRIEDECLKILGLHQPVAKDLRMASSILRTAIELERINILSAYIARYAIDSQDSVIPPHIEFMSQTVQEMIKDGLGALMNRDIQLLKRSTKNYLQLQEFYNQLYESQKDFIESSGNLLLVARNLLSMGHHVLGMDDRIAYMIVGKGVIHHKVFYSVLMK</sequence>
<dbReference type="GeneID" id="75105871"/>
<evidence type="ECO:0000256" key="7">
    <source>
        <dbReference type="PIRNR" id="PIRNR003107"/>
    </source>
</evidence>
<evidence type="ECO:0000256" key="2">
    <source>
        <dbReference type="ARBA" id="ARBA00008107"/>
    </source>
</evidence>
<gene>
    <name evidence="9" type="ORF">N5910_01425</name>
</gene>
<comment type="similarity">
    <text evidence="2 7">Belongs to the PhoU family.</text>
</comment>
<dbReference type="SUPFAM" id="SSF109755">
    <property type="entry name" value="PhoU-like"/>
    <property type="match status" value="1"/>
</dbReference>
<reference evidence="9" key="1">
    <citation type="submission" date="2022-09" db="EMBL/GenBank/DDBJ databases">
        <title>Characterization of three MwoI isoschizomers from sequenced genome and metagenomes.</title>
        <authorList>
            <person name="Fomenkov A."/>
            <person name="Xu S.Y."/>
            <person name="Roberts R.J."/>
        </authorList>
    </citation>
    <scope>NUCLEOTIDE SEQUENCE</scope>
    <source>
        <strain evidence="9">DSM 2970</strain>
    </source>
</reference>
<keyword evidence="6 7" id="KW-0592">Phosphate transport</keyword>
<name>A0A9E7RWK9_METWO</name>
<dbReference type="InterPro" id="IPR026022">
    <property type="entry name" value="PhoU_dom"/>
</dbReference>
<evidence type="ECO:0000313" key="9">
    <source>
        <dbReference type="EMBL" id="UXH32578.1"/>
    </source>
</evidence>
<dbReference type="Pfam" id="PF01895">
    <property type="entry name" value="PhoU"/>
    <property type="match status" value="1"/>
</dbReference>
<evidence type="ECO:0000256" key="1">
    <source>
        <dbReference type="ARBA" id="ARBA00004496"/>
    </source>
</evidence>
<organism evidence="9">
    <name type="scientific">Methanothermobacter wolfeii</name>
    <name type="common">Methanobacterium wolfei</name>
    <dbReference type="NCBI Taxonomy" id="145261"/>
    <lineage>
        <taxon>Archaea</taxon>
        <taxon>Methanobacteriati</taxon>
        <taxon>Methanobacteriota</taxon>
        <taxon>Methanomada group</taxon>
        <taxon>Methanobacteria</taxon>
        <taxon>Methanobacteriales</taxon>
        <taxon>Methanobacteriaceae</taxon>
        <taxon>Methanothermobacter</taxon>
    </lineage>
</organism>